<keyword evidence="5" id="KW-0328">Glycosyltransferase</keyword>
<comment type="similarity">
    <text evidence="1">Belongs to the glycosyltransferase 2 family.</text>
</comment>
<sequence length="721" mass="83261">MGELNIRKRLQEIEALKRSITSGKEPAGEPESLGCPLSEGISVIIPVHRGEEYIERLIASLEAQTLDREQFETIIIFNGEYAATEEIFNSLEKGKQYKVLYTEQGVSRARNAGISNASYSNIAFLDSDDTISAGYLQNSLDECEPFTILLNRLYDVKGQKPDGGANHINRELAKQETYPESYYSVVKNLSLNGGKVLPTHLLKKTAFDEALNNGEDVLLYMQLISEHKPIVKVNPNEAIYYRHMVDNSLSRTKSNYEFSITDRIAVLARLQDILKVEDDEEVRTLIIDRMRAQAGFMNRYLKEHMEDYALVAGEVAHYTDEYFPYARMNEDLAKRLYISYCFPPYSDTSGIVMAKRIVAAAEPCDVIHNNMYDVRNMDLTLERLAEPFIASRREINTTSSFAGSKYISLFVERAMEKLDIYKYREIYSRALWPASHVLAYEIFRKSRNIRWIAEFSDPLYRDIKNNIRQATFYTKKDIKEMKKHTASNYQKYLDDNLFNMAEVIPFLFAAELVFTNELQLESMIDRFDDDFKEMVRRKSVIERHPTPAPEYYSYQKNYVALDRDKINIGYFGNFYETRNAEEIMNIAGLIKAESFDVKIHVFTNSTRQVKSQIFSNGLNGIVDVNPYLRYFEFLSASKEFDYLMLSDARTDEYKRRNPYLPSKFSDYIGSGTKIWVQYEPGSTLAGICSEEHGNIICNALNDLDAIRENLKKITQKEENPV</sequence>
<dbReference type="GO" id="GO:0016757">
    <property type="term" value="F:glycosyltransferase activity"/>
    <property type="evidence" value="ECO:0007669"/>
    <property type="project" value="UniProtKB-KW"/>
</dbReference>
<accession>A0A9D1QGZ1</accession>
<dbReference type="AlphaFoldDB" id="A0A9D1QGZ1"/>
<dbReference type="Gene3D" id="3.90.550.10">
    <property type="entry name" value="Spore Coat Polysaccharide Biosynthesis Protein SpsA, Chain A"/>
    <property type="match status" value="1"/>
</dbReference>
<comment type="caution">
    <text evidence="5">The sequence shown here is derived from an EMBL/GenBank/DDBJ whole genome shotgun (WGS) entry which is preliminary data.</text>
</comment>
<reference evidence="5" key="2">
    <citation type="submission" date="2021-04" db="EMBL/GenBank/DDBJ databases">
        <authorList>
            <person name="Gilroy R."/>
        </authorList>
    </citation>
    <scope>NUCLEOTIDE SEQUENCE</scope>
    <source>
        <strain evidence="5">ChiHjej13B12-752</strain>
    </source>
</reference>
<feature type="domain" description="Glycosyltransferase 2-like" evidence="4">
    <location>
        <begin position="42"/>
        <end position="141"/>
    </location>
</feature>
<dbReference type="InterPro" id="IPR001173">
    <property type="entry name" value="Glyco_trans_2-like"/>
</dbReference>
<dbReference type="Pfam" id="PF00535">
    <property type="entry name" value="Glycos_transf_2"/>
    <property type="match status" value="1"/>
</dbReference>
<reference evidence="5" key="1">
    <citation type="journal article" date="2021" name="PeerJ">
        <title>Extensive microbial diversity within the chicken gut microbiome revealed by metagenomics and culture.</title>
        <authorList>
            <person name="Gilroy R."/>
            <person name="Ravi A."/>
            <person name="Getino M."/>
            <person name="Pursley I."/>
            <person name="Horton D.L."/>
            <person name="Alikhan N.F."/>
            <person name="Baker D."/>
            <person name="Gharbi K."/>
            <person name="Hall N."/>
            <person name="Watson M."/>
            <person name="Adriaenssens E.M."/>
            <person name="Foster-Nyarko E."/>
            <person name="Jarju S."/>
            <person name="Secka A."/>
            <person name="Antonio M."/>
            <person name="Oren A."/>
            <person name="Chaudhuri R.R."/>
            <person name="La Ragione R."/>
            <person name="Hildebrand F."/>
            <person name="Pallen M.J."/>
        </authorList>
    </citation>
    <scope>NUCLEOTIDE SEQUENCE</scope>
    <source>
        <strain evidence="5">ChiHjej13B12-752</strain>
    </source>
</reference>
<evidence type="ECO:0000256" key="3">
    <source>
        <dbReference type="ARBA" id="ARBA00041596"/>
    </source>
</evidence>
<dbReference type="CDD" id="cd00761">
    <property type="entry name" value="Glyco_tranf_GTA_type"/>
    <property type="match status" value="1"/>
</dbReference>
<evidence type="ECO:0000313" key="5">
    <source>
        <dbReference type="EMBL" id="HIW12464.1"/>
    </source>
</evidence>
<organism evidence="5 6">
    <name type="scientific">Candidatus Salinicoccus stercoripullorum</name>
    <dbReference type="NCBI Taxonomy" id="2838756"/>
    <lineage>
        <taxon>Bacteria</taxon>
        <taxon>Bacillati</taxon>
        <taxon>Bacillota</taxon>
        <taxon>Bacilli</taxon>
        <taxon>Bacillales</taxon>
        <taxon>Staphylococcaceae</taxon>
        <taxon>Salinicoccus</taxon>
    </lineage>
</organism>
<dbReference type="PANTHER" id="PTHR43685:SF11">
    <property type="entry name" value="GLYCOSYLTRANSFERASE TAGX-RELATED"/>
    <property type="match status" value="1"/>
</dbReference>
<dbReference type="PANTHER" id="PTHR43685">
    <property type="entry name" value="GLYCOSYLTRANSFERASE"/>
    <property type="match status" value="1"/>
</dbReference>
<evidence type="ECO:0000313" key="6">
    <source>
        <dbReference type="Proteomes" id="UP000823989"/>
    </source>
</evidence>
<dbReference type="InterPro" id="IPR050834">
    <property type="entry name" value="Glycosyltransf_2"/>
</dbReference>
<gene>
    <name evidence="5" type="ORF">H9891_04815</name>
</gene>
<proteinExistence type="inferred from homology"/>
<keyword evidence="5" id="KW-0808">Transferase</keyword>
<name>A0A9D1QGZ1_9STAP</name>
<dbReference type="Proteomes" id="UP000823989">
    <property type="component" value="Unassembled WGS sequence"/>
</dbReference>
<dbReference type="EMBL" id="DXHR01000018">
    <property type="protein sequence ID" value="HIW12464.1"/>
    <property type="molecule type" value="Genomic_DNA"/>
</dbReference>
<evidence type="ECO:0000256" key="1">
    <source>
        <dbReference type="ARBA" id="ARBA00006739"/>
    </source>
</evidence>
<evidence type="ECO:0000256" key="2">
    <source>
        <dbReference type="ARBA" id="ARBA00040220"/>
    </source>
</evidence>
<protein>
    <recommendedName>
        <fullName evidence="2">Putative glycosyltransferase TagX</fullName>
    </recommendedName>
    <alternativeName>
        <fullName evidence="3">Teichoic acid biosynthesis protein X</fullName>
    </alternativeName>
</protein>
<dbReference type="SUPFAM" id="SSF53448">
    <property type="entry name" value="Nucleotide-diphospho-sugar transferases"/>
    <property type="match status" value="1"/>
</dbReference>
<evidence type="ECO:0000259" key="4">
    <source>
        <dbReference type="Pfam" id="PF00535"/>
    </source>
</evidence>
<dbReference type="InterPro" id="IPR029044">
    <property type="entry name" value="Nucleotide-diphossugar_trans"/>
</dbReference>